<keyword evidence="3" id="KW-1185">Reference proteome</keyword>
<name>A0A9P6G7C9_9PLEO</name>
<protein>
    <submittedName>
        <fullName evidence="2">Uncharacterized protein</fullName>
    </submittedName>
</protein>
<reference evidence="2" key="1">
    <citation type="journal article" date="2020" name="Mol. Plant Microbe Interact.">
        <title>Genome Sequence of the Biocontrol Agent Coniothyrium minitans strain Conio (IMI 134523).</title>
        <authorList>
            <person name="Patel D."/>
            <person name="Shittu T.A."/>
            <person name="Baroncelli R."/>
            <person name="Muthumeenakshi S."/>
            <person name="Osborne T.H."/>
            <person name="Janganan T.K."/>
            <person name="Sreenivasaprasad S."/>
        </authorList>
    </citation>
    <scope>NUCLEOTIDE SEQUENCE</scope>
    <source>
        <strain evidence="2">Conio</strain>
    </source>
</reference>
<feature type="region of interest" description="Disordered" evidence="1">
    <location>
        <begin position="191"/>
        <end position="212"/>
    </location>
</feature>
<dbReference type="AlphaFoldDB" id="A0A9P6G7C9"/>
<proteinExistence type="predicted"/>
<sequence>MDQGAIPLVRTEHHHIGKRSAHLQLLAPSKDITLDWHFPDGKIRSFQYTHGDTSYINLEPLQSHGLLLSRRQICVERGDSRSALNLDFRHNDVYQAAKEEWHNPGLLFVLEDESCHEGRNIRSVYRSLDTIFDDANLSMEIAADDLSFGPYEAEAAHSVTILTGSLASLKQRHPDSRFYLTQRLNAGISERLSKREDPLSETKETLEDDPDDLDADKIIDEVKNLTMDGLGKVLDGLEKIGFSFTIPMPIDFEGNLNQTTHPGREMTYGSDENRKPITTTHGHGEPWPNITLVDSYAKVHLEVRAVISFNIKGATDLLQDGGEDGFDSSMTNMFGENSMADFYVEVEAMEDLAIRLQAELAGTVGFLGFCIVFLYPYGTFGCSAGPLIDDDALQWDVPRIPTGPDIKTKFPNLGGVGMGLAVWSSITMKGRFNVTLPGIEAHIPKGSIAGYGRKNGKKFQSKFDGEVKWTRPNFRAEHLEFDGTLAIEPAMEVKGEDQATGSAQASAQVQAKVVTLIWEMELIFWGTRTAMQLGSQAEIRMPSLYVRLSLLDSSQLFRWVSMLERKHQDSNSGFPQKKVSTFLLSLNLATTTDYQLTDVDKKCHDGGDFKTAVGVEVDLRVGVFAGLDLPGSVQIDTSWIKTGVKGLTGLMYHVNIWKHCWDTTNTDFGRQQRGIEADIEDGLNKERNNLTAAWYDHEDDQPPANSSATAGGSSKTDPSTIASKSNSNYPFASGTTSNSNYPFASGTTSNSKYPSASGTKSTSKQSSATAGKSNSKQFSATARISQTTLPTNSSRKAITVTATVIAEPSSLIGSLTSASARISHTTFPTNSSRKIVTVTVIASPSSSIASLTSARISSTALPTNSSRKTVTVTTVVHAPNSPSSSIASLTSHTPLPTNSPRKTVTVTTTTIAKPPSSPTTPLLSSAHISHSHTPLPTNVSRKTETVTVTVTTIPDAPRSSIASLVAPGWIPLRGSTIISTISIDNSGVAVLRRAV</sequence>
<dbReference type="EMBL" id="WJXW01000014">
    <property type="protein sequence ID" value="KAF9730457.1"/>
    <property type="molecule type" value="Genomic_DNA"/>
</dbReference>
<dbReference type="Proteomes" id="UP000756921">
    <property type="component" value="Unassembled WGS sequence"/>
</dbReference>
<dbReference type="OrthoDB" id="3945945at2759"/>
<feature type="compositionally biased region" description="Polar residues" evidence="1">
    <location>
        <begin position="703"/>
        <end position="754"/>
    </location>
</feature>
<feature type="compositionally biased region" description="Polar residues" evidence="1">
    <location>
        <begin position="926"/>
        <end position="938"/>
    </location>
</feature>
<evidence type="ECO:0000256" key="1">
    <source>
        <dbReference type="SAM" id="MobiDB-lite"/>
    </source>
</evidence>
<evidence type="ECO:0000313" key="3">
    <source>
        <dbReference type="Proteomes" id="UP000756921"/>
    </source>
</evidence>
<comment type="caution">
    <text evidence="2">The sequence shown here is derived from an EMBL/GenBank/DDBJ whole genome shotgun (WGS) entry which is preliminary data.</text>
</comment>
<gene>
    <name evidence="2" type="ORF">PMIN01_11326</name>
</gene>
<evidence type="ECO:0000313" key="2">
    <source>
        <dbReference type="EMBL" id="KAF9730457.1"/>
    </source>
</evidence>
<accession>A0A9P6G7C9</accession>
<feature type="region of interest" description="Disordered" evidence="1">
    <location>
        <begin position="883"/>
        <end position="902"/>
    </location>
</feature>
<feature type="compositionally biased region" description="Polar residues" evidence="1">
    <location>
        <begin position="774"/>
        <end position="792"/>
    </location>
</feature>
<feature type="compositionally biased region" description="Basic and acidic residues" evidence="1">
    <location>
        <begin position="191"/>
        <end position="205"/>
    </location>
</feature>
<feature type="region of interest" description="Disordered" evidence="1">
    <location>
        <begin position="910"/>
        <end position="938"/>
    </location>
</feature>
<organism evidence="2 3">
    <name type="scientific">Paraphaeosphaeria minitans</name>
    <dbReference type="NCBI Taxonomy" id="565426"/>
    <lineage>
        <taxon>Eukaryota</taxon>
        <taxon>Fungi</taxon>
        <taxon>Dikarya</taxon>
        <taxon>Ascomycota</taxon>
        <taxon>Pezizomycotina</taxon>
        <taxon>Dothideomycetes</taxon>
        <taxon>Pleosporomycetidae</taxon>
        <taxon>Pleosporales</taxon>
        <taxon>Massarineae</taxon>
        <taxon>Didymosphaeriaceae</taxon>
        <taxon>Paraphaeosphaeria</taxon>
    </lineage>
</organism>
<feature type="compositionally biased region" description="Low complexity" evidence="1">
    <location>
        <begin position="755"/>
        <end position="773"/>
    </location>
</feature>
<feature type="region of interest" description="Disordered" evidence="1">
    <location>
        <begin position="695"/>
        <end position="792"/>
    </location>
</feature>